<reference evidence="5 6" key="1">
    <citation type="journal article" date="2016" name="Nat. Commun.">
        <title>Thousands of microbial genomes shed light on interconnected biogeochemical processes in an aquifer system.</title>
        <authorList>
            <person name="Anantharaman K."/>
            <person name="Brown C.T."/>
            <person name="Hug L.A."/>
            <person name="Sharon I."/>
            <person name="Castelle C.J."/>
            <person name="Probst A.J."/>
            <person name="Thomas B.C."/>
            <person name="Singh A."/>
            <person name="Wilkins M.J."/>
            <person name="Karaoz U."/>
            <person name="Brodie E.L."/>
            <person name="Williams K.H."/>
            <person name="Hubbard S.S."/>
            <person name="Banfield J.F."/>
        </authorList>
    </citation>
    <scope>NUCLEOTIDE SEQUENCE [LARGE SCALE GENOMIC DNA]</scope>
</reference>
<name>A0A1F6DYP7_9BACT</name>
<evidence type="ECO:0000256" key="3">
    <source>
        <dbReference type="ARBA" id="ARBA00023125"/>
    </source>
</evidence>
<dbReference type="Gene3D" id="1.10.3290.10">
    <property type="entry name" value="Fido-like domain"/>
    <property type="match status" value="1"/>
</dbReference>
<dbReference type="InterPro" id="IPR036597">
    <property type="entry name" value="Fido-like_dom_sf"/>
</dbReference>
<accession>A0A1F6DYP7</accession>
<dbReference type="InterPro" id="IPR005650">
    <property type="entry name" value="BlaI_family"/>
</dbReference>
<evidence type="ECO:0000313" key="6">
    <source>
        <dbReference type="Proteomes" id="UP000177652"/>
    </source>
</evidence>
<evidence type="ECO:0000256" key="4">
    <source>
        <dbReference type="ARBA" id="ARBA00023163"/>
    </source>
</evidence>
<dbReference type="Proteomes" id="UP000177652">
    <property type="component" value="Unassembled WGS sequence"/>
</dbReference>
<gene>
    <name evidence="5" type="ORF">A3D71_00505</name>
</gene>
<protein>
    <submittedName>
        <fullName evidence="5">Uncharacterized protein</fullName>
    </submittedName>
</protein>
<evidence type="ECO:0000256" key="1">
    <source>
        <dbReference type="ARBA" id="ARBA00011046"/>
    </source>
</evidence>
<dbReference type="AlphaFoldDB" id="A0A1F6DYP7"/>
<evidence type="ECO:0000256" key="2">
    <source>
        <dbReference type="ARBA" id="ARBA00023015"/>
    </source>
</evidence>
<dbReference type="GO" id="GO:0003677">
    <property type="term" value="F:DNA binding"/>
    <property type="evidence" value="ECO:0007669"/>
    <property type="project" value="UniProtKB-KW"/>
</dbReference>
<keyword evidence="4" id="KW-0804">Transcription</keyword>
<dbReference type="GO" id="GO:0045892">
    <property type="term" value="P:negative regulation of DNA-templated transcription"/>
    <property type="evidence" value="ECO:0007669"/>
    <property type="project" value="InterPro"/>
</dbReference>
<keyword evidence="3" id="KW-0238">DNA-binding</keyword>
<dbReference type="InterPro" id="IPR036388">
    <property type="entry name" value="WH-like_DNA-bd_sf"/>
</dbReference>
<sequence>MTDLSQKEKKILAIFLQKKELQSSATHEEMLRQGEDMSLVTVKRALSGLVKKGMLVAKGSGRSVSYELAASGRVFAEINASEYIAIDPDKRYGLHGYNFGLFSEFPAEIFSAAELDVLHAATAAYKEKAKDVSDAVQKKELERLIVELSWKSSKIEGNTYTLLDTENLLLKNTPAPGKTEAETRMILNHRDAFNFVHTNKNLFAELTQRNIEELHRLLVKDTGVGFGLRKSPVGVSGSIYRPLDTVYQVAEALEALFEVVRTLESPYAKACAALLGVS</sequence>
<feature type="non-terminal residue" evidence="5">
    <location>
        <position position="278"/>
    </location>
</feature>
<keyword evidence="2" id="KW-0805">Transcription regulation</keyword>
<dbReference type="Gene3D" id="1.10.10.10">
    <property type="entry name" value="Winged helix-like DNA-binding domain superfamily/Winged helix DNA-binding domain"/>
    <property type="match status" value="1"/>
</dbReference>
<dbReference type="InterPro" id="IPR036390">
    <property type="entry name" value="WH_DNA-bd_sf"/>
</dbReference>
<dbReference type="STRING" id="1798497.A3D71_00505"/>
<evidence type="ECO:0000313" key="5">
    <source>
        <dbReference type="EMBL" id="OGG66516.1"/>
    </source>
</evidence>
<dbReference type="SUPFAM" id="SSF46785">
    <property type="entry name" value="Winged helix' DNA-binding domain"/>
    <property type="match status" value="1"/>
</dbReference>
<dbReference type="Pfam" id="PF03965">
    <property type="entry name" value="Penicillinase_R"/>
    <property type="match status" value="1"/>
</dbReference>
<proteinExistence type="inferred from homology"/>
<organism evidence="5 6">
    <name type="scientific">Candidatus Kaiserbacteria bacterium RIFCSPHIGHO2_02_FULL_55_20</name>
    <dbReference type="NCBI Taxonomy" id="1798497"/>
    <lineage>
        <taxon>Bacteria</taxon>
        <taxon>Candidatus Kaiseribacteriota</taxon>
    </lineage>
</organism>
<comment type="similarity">
    <text evidence="1">Belongs to the BlaI transcriptional regulatory family.</text>
</comment>
<dbReference type="EMBL" id="MFLK01000004">
    <property type="protein sequence ID" value="OGG66516.1"/>
    <property type="molecule type" value="Genomic_DNA"/>
</dbReference>
<comment type="caution">
    <text evidence="5">The sequence shown here is derived from an EMBL/GenBank/DDBJ whole genome shotgun (WGS) entry which is preliminary data.</text>
</comment>